<dbReference type="AlphaFoldDB" id="A0A368VRZ5"/>
<dbReference type="GO" id="GO:0042802">
    <property type="term" value="F:identical protein binding"/>
    <property type="evidence" value="ECO:0007669"/>
    <property type="project" value="TreeGrafter"/>
</dbReference>
<dbReference type="SUPFAM" id="SSF55890">
    <property type="entry name" value="Sporulation response regulatory protein Spo0B"/>
    <property type="match status" value="1"/>
</dbReference>
<evidence type="ECO:0000256" key="4">
    <source>
        <dbReference type="SAM" id="Phobius"/>
    </source>
</evidence>
<keyword evidence="8" id="KW-1185">Reference proteome</keyword>
<evidence type="ECO:0000313" key="7">
    <source>
        <dbReference type="EMBL" id="RCW42213.1"/>
    </source>
</evidence>
<evidence type="ECO:0000256" key="1">
    <source>
        <dbReference type="ARBA" id="ARBA00022553"/>
    </source>
</evidence>
<feature type="transmembrane region" description="Helical" evidence="4">
    <location>
        <begin position="93"/>
        <end position="113"/>
    </location>
</feature>
<dbReference type="InterPro" id="IPR036890">
    <property type="entry name" value="HATPase_C_sf"/>
</dbReference>
<keyword evidence="4" id="KW-1133">Transmembrane helix</keyword>
<keyword evidence="3 7" id="KW-0418">Kinase</keyword>
<feature type="transmembrane region" description="Helical" evidence="4">
    <location>
        <begin position="42"/>
        <end position="59"/>
    </location>
</feature>
<name>A0A368VRZ5_9BACL</name>
<feature type="domain" description="Sensor histidine kinase NatK-like C-terminal" evidence="5">
    <location>
        <begin position="330"/>
        <end position="434"/>
    </location>
</feature>
<reference evidence="7 8" key="1">
    <citation type="submission" date="2018-07" db="EMBL/GenBank/DDBJ databases">
        <title>Genomic Encyclopedia of Type Strains, Phase III (KMG-III): the genomes of soil and plant-associated and newly described type strains.</title>
        <authorList>
            <person name="Whitman W."/>
        </authorList>
    </citation>
    <scope>NUCLEOTIDE SEQUENCE [LARGE SCALE GENOMIC DNA]</scope>
    <source>
        <strain evidence="7 8">CECT 7506</strain>
    </source>
</reference>
<sequence>MINIIDALPTLLIVSIPLACVSVYASLVFWGRTTERNLKSAIGFVLVSSIYAAISFNFLPLQYHLVNFLVSFLVIFGAFFFRLRWLALFKASVLSLLIYVALESIAGSILTMFVSREYLLSHLYIWLFIVDPLLLGILFLLFYLDKRRVHVGVPISLYVAEHRNTSFPALILFFVLQFCALVVVITNGVFGLPESAVITASILLCIASIAVFFFVLHVISRTKTEVVEMTKEVYIKEIHDMFTIVRGQRHDFLNHAQVALSLLKLNKLEEANQYINGIQFDIEEVSHLMRIGEPAIVALLQSKLSSCMAHDIKTDINFGDIGKVLGVRSIAIVTIMGNLIDNAIEETKLVADEYRRIGLEGRASNGVFQFKIINPLSKPLHPADISNFTKLGFSTKKGDRGIGLAVVEQKLNLYGGNLSVRLVDEKAISFEISIPLN</sequence>
<evidence type="ECO:0000256" key="2">
    <source>
        <dbReference type="ARBA" id="ARBA00022679"/>
    </source>
</evidence>
<feature type="transmembrane region" description="Helical" evidence="4">
    <location>
        <begin position="165"/>
        <end position="190"/>
    </location>
</feature>
<dbReference type="InterPro" id="IPR016120">
    <property type="entry name" value="Sig_transdc_His_kin_SpoOB"/>
</dbReference>
<dbReference type="PANTHER" id="PTHR40448">
    <property type="entry name" value="TWO-COMPONENT SENSOR HISTIDINE KINASE"/>
    <property type="match status" value="1"/>
</dbReference>
<dbReference type="Proteomes" id="UP000252415">
    <property type="component" value="Unassembled WGS sequence"/>
</dbReference>
<dbReference type="EMBL" id="QPJD01000018">
    <property type="protein sequence ID" value="RCW42213.1"/>
    <property type="molecule type" value="Genomic_DNA"/>
</dbReference>
<feature type="transmembrane region" description="Helical" evidence="4">
    <location>
        <begin position="65"/>
        <end position="81"/>
    </location>
</feature>
<dbReference type="Pfam" id="PF14501">
    <property type="entry name" value="HATPase_c_5"/>
    <property type="match status" value="1"/>
</dbReference>
<dbReference type="Pfam" id="PF14689">
    <property type="entry name" value="SPOB_a"/>
    <property type="match status" value="1"/>
</dbReference>
<evidence type="ECO:0000259" key="6">
    <source>
        <dbReference type="Pfam" id="PF14689"/>
    </source>
</evidence>
<dbReference type="InterPro" id="IPR039506">
    <property type="entry name" value="SPOB_a"/>
</dbReference>
<feature type="domain" description="SpoOB alpha-helical" evidence="6">
    <location>
        <begin position="233"/>
        <end position="290"/>
    </location>
</feature>
<protein>
    <submittedName>
        <fullName evidence="7">Sensor kinase SpoOB-type protein</fullName>
    </submittedName>
</protein>
<dbReference type="Gene3D" id="1.10.287.130">
    <property type="match status" value="1"/>
</dbReference>
<evidence type="ECO:0000313" key="8">
    <source>
        <dbReference type="Proteomes" id="UP000252415"/>
    </source>
</evidence>
<feature type="transmembrane region" description="Helical" evidence="4">
    <location>
        <begin position="196"/>
        <end position="219"/>
    </location>
</feature>
<keyword evidence="1" id="KW-0597">Phosphoprotein</keyword>
<proteinExistence type="predicted"/>
<feature type="transmembrane region" description="Helical" evidence="4">
    <location>
        <begin position="125"/>
        <end position="144"/>
    </location>
</feature>
<evidence type="ECO:0000259" key="5">
    <source>
        <dbReference type="Pfam" id="PF14501"/>
    </source>
</evidence>
<keyword evidence="4" id="KW-0812">Transmembrane</keyword>
<evidence type="ECO:0000256" key="3">
    <source>
        <dbReference type="ARBA" id="ARBA00022777"/>
    </source>
</evidence>
<gene>
    <name evidence="7" type="ORF">DFP97_11842</name>
</gene>
<dbReference type="SUPFAM" id="SSF55874">
    <property type="entry name" value="ATPase domain of HSP90 chaperone/DNA topoisomerase II/histidine kinase"/>
    <property type="match status" value="1"/>
</dbReference>
<keyword evidence="4" id="KW-0472">Membrane</keyword>
<dbReference type="InterPro" id="IPR032834">
    <property type="entry name" value="NatK-like_C"/>
</dbReference>
<dbReference type="Gene3D" id="3.30.565.10">
    <property type="entry name" value="Histidine kinase-like ATPase, C-terminal domain"/>
    <property type="match status" value="1"/>
</dbReference>
<dbReference type="RefSeq" id="WP_181873660.1">
    <property type="nucleotide sequence ID" value="NZ_QPJD01000018.1"/>
</dbReference>
<keyword evidence="2" id="KW-0808">Transferase</keyword>
<accession>A0A368VRZ5</accession>
<comment type="caution">
    <text evidence="7">The sequence shown here is derived from an EMBL/GenBank/DDBJ whole genome shotgun (WGS) entry which is preliminary data.</text>
</comment>
<dbReference type="PANTHER" id="PTHR40448:SF1">
    <property type="entry name" value="TWO-COMPONENT SENSOR HISTIDINE KINASE"/>
    <property type="match status" value="1"/>
</dbReference>
<organism evidence="7 8">
    <name type="scientific">Paenibacillus prosopidis</name>
    <dbReference type="NCBI Taxonomy" id="630520"/>
    <lineage>
        <taxon>Bacteria</taxon>
        <taxon>Bacillati</taxon>
        <taxon>Bacillota</taxon>
        <taxon>Bacilli</taxon>
        <taxon>Bacillales</taxon>
        <taxon>Paenibacillaceae</taxon>
        <taxon>Paenibacillus</taxon>
    </lineage>
</organism>
<dbReference type="GO" id="GO:0000155">
    <property type="term" value="F:phosphorelay sensor kinase activity"/>
    <property type="evidence" value="ECO:0007669"/>
    <property type="project" value="InterPro"/>
</dbReference>
<feature type="transmembrane region" description="Helical" evidence="4">
    <location>
        <begin position="12"/>
        <end position="30"/>
    </location>
</feature>